<dbReference type="Proteomes" id="UP000424527">
    <property type="component" value="Unassembled WGS sequence"/>
</dbReference>
<organism evidence="1 2">
    <name type="scientific">Larimichthys crocea</name>
    <name type="common">Large yellow croaker</name>
    <name type="synonym">Pseudosciaena crocea</name>
    <dbReference type="NCBI Taxonomy" id="215358"/>
    <lineage>
        <taxon>Eukaryota</taxon>
        <taxon>Metazoa</taxon>
        <taxon>Chordata</taxon>
        <taxon>Craniata</taxon>
        <taxon>Vertebrata</taxon>
        <taxon>Euteleostomi</taxon>
        <taxon>Actinopterygii</taxon>
        <taxon>Neopterygii</taxon>
        <taxon>Teleostei</taxon>
        <taxon>Neoteleostei</taxon>
        <taxon>Acanthomorphata</taxon>
        <taxon>Eupercaria</taxon>
        <taxon>Sciaenidae</taxon>
        <taxon>Larimichthys</taxon>
    </lineage>
</organism>
<gene>
    <name evidence="1" type="ORF">D5F01_LYC23899</name>
</gene>
<dbReference type="PANTHER" id="PTHR47510">
    <property type="entry name" value="REVERSE TRANSCRIPTASE DOMAIN-CONTAINING PROTEIN"/>
    <property type="match status" value="1"/>
</dbReference>
<protein>
    <submittedName>
        <fullName evidence="1">Uncharacterized protein</fullName>
    </submittedName>
</protein>
<sequence>MFRAKARSLANKLDEMKLQVDPPEETTFCLPAISSHTLTSIFNWSLSRSTVPPCLKSSIKVTLPKKSNISSLNDYRPVALTPTVTKCFEKLVRKHITAHLPPTFENTTQKFIGCPLPGTSQFPLPQKSPDHYQGLIPSIPSSILTKGQAEMANQFLEAALPCVA</sequence>
<evidence type="ECO:0000313" key="2">
    <source>
        <dbReference type="Proteomes" id="UP000424527"/>
    </source>
</evidence>
<name>A0A6G0HG79_LARCR</name>
<keyword evidence="2" id="KW-1185">Reference proteome</keyword>
<evidence type="ECO:0000313" key="1">
    <source>
        <dbReference type="EMBL" id="KAE8278046.1"/>
    </source>
</evidence>
<accession>A0A6G0HG79</accession>
<comment type="caution">
    <text evidence="1">The sequence shown here is derived from an EMBL/GenBank/DDBJ whole genome shotgun (WGS) entry which is preliminary data.</text>
</comment>
<dbReference type="AlphaFoldDB" id="A0A6G0HG79"/>
<dbReference type="PANTHER" id="PTHR47510:SF3">
    <property type="entry name" value="ENDO_EXONUCLEASE_PHOSPHATASE DOMAIN-CONTAINING PROTEIN"/>
    <property type="match status" value="1"/>
</dbReference>
<reference evidence="1 2" key="1">
    <citation type="submission" date="2019-07" db="EMBL/GenBank/DDBJ databases">
        <title>Chromosome genome assembly for large yellow croaker.</title>
        <authorList>
            <person name="Xiao S."/>
        </authorList>
    </citation>
    <scope>NUCLEOTIDE SEQUENCE [LARGE SCALE GENOMIC DNA]</scope>
    <source>
        <strain evidence="1">JMULYC20181020</strain>
        <tissue evidence="1">Muscle</tissue>
    </source>
</reference>
<dbReference type="EMBL" id="REGW02000051">
    <property type="protein sequence ID" value="KAE8278046.1"/>
    <property type="molecule type" value="Genomic_DNA"/>
</dbReference>
<proteinExistence type="predicted"/>